<dbReference type="GO" id="GO:0004843">
    <property type="term" value="F:cysteine-type deubiquitinase activity"/>
    <property type="evidence" value="ECO:0007669"/>
    <property type="project" value="InterPro"/>
</dbReference>
<dbReference type="Proteomes" id="UP000887574">
    <property type="component" value="Unplaced"/>
</dbReference>
<dbReference type="PANTHER" id="PTHR24006">
    <property type="entry name" value="UBIQUITIN CARBOXYL-TERMINAL HYDROLASE"/>
    <property type="match status" value="1"/>
</dbReference>
<dbReference type="InterPro" id="IPR038765">
    <property type="entry name" value="Papain-like_cys_pep_sf"/>
</dbReference>
<organism evidence="4 5">
    <name type="scientific">Ditylenchus dipsaci</name>
    <dbReference type="NCBI Taxonomy" id="166011"/>
    <lineage>
        <taxon>Eukaryota</taxon>
        <taxon>Metazoa</taxon>
        <taxon>Ecdysozoa</taxon>
        <taxon>Nematoda</taxon>
        <taxon>Chromadorea</taxon>
        <taxon>Rhabditida</taxon>
        <taxon>Tylenchina</taxon>
        <taxon>Tylenchomorpha</taxon>
        <taxon>Sphaerularioidea</taxon>
        <taxon>Anguinidae</taxon>
        <taxon>Anguininae</taxon>
        <taxon>Ditylenchus</taxon>
    </lineage>
</organism>
<keyword evidence="4" id="KW-1185">Reference proteome</keyword>
<dbReference type="AlphaFoldDB" id="A0A915EQV9"/>
<dbReference type="InterPro" id="IPR015940">
    <property type="entry name" value="UBA"/>
</dbReference>
<dbReference type="Gene3D" id="3.90.70.10">
    <property type="entry name" value="Cysteine proteinases"/>
    <property type="match status" value="1"/>
</dbReference>
<evidence type="ECO:0000313" key="5">
    <source>
        <dbReference type="WBParaSite" id="jg7978"/>
    </source>
</evidence>
<dbReference type="Gene3D" id="1.10.8.10">
    <property type="entry name" value="DNA helicase RuvA subunit, C-terminal domain"/>
    <property type="match status" value="1"/>
</dbReference>
<accession>A0A915EQV9</accession>
<dbReference type="PROSITE" id="PS00973">
    <property type="entry name" value="USP_2"/>
    <property type="match status" value="1"/>
</dbReference>
<dbReference type="InterPro" id="IPR018200">
    <property type="entry name" value="USP_CS"/>
</dbReference>
<dbReference type="InterPro" id="IPR028889">
    <property type="entry name" value="USP"/>
</dbReference>
<protein>
    <submittedName>
        <fullName evidence="5">USP domain-containing protein</fullName>
    </submittedName>
</protein>
<name>A0A915EQV9_9BILA</name>
<feature type="domain" description="UBA" evidence="2">
    <location>
        <begin position="234"/>
        <end position="276"/>
    </location>
</feature>
<evidence type="ECO:0000259" key="3">
    <source>
        <dbReference type="PROSITE" id="PS50235"/>
    </source>
</evidence>
<reference evidence="5" key="1">
    <citation type="submission" date="2022-11" db="UniProtKB">
        <authorList>
            <consortium name="WormBaseParasite"/>
        </authorList>
    </citation>
    <scope>IDENTIFICATION</scope>
</reference>
<feature type="domain" description="USP" evidence="3">
    <location>
        <begin position="1"/>
        <end position="360"/>
    </location>
</feature>
<dbReference type="SUPFAM" id="SSF54001">
    <property type="entry name" value="Cysteine proteinases"/>
    <property type="match status" value="1"/>
</dbReference>
<evidence type="ECO:0000259" key="2">
    <source>
        <dbReference type="PROSITE" id="PS50030"/>
    </source>
</evidence>
<evidence type="ECO:0000313" key="4">
    <source>
        <dbReference type="Proteomes" id="UP000887574"/>
    </source>
</evidence>
<dbReference type="PANTHER" id="PTHR24006:SF664">
    <property type="entry name" value="UBIQUITIN CARBOXYL-TERMINAL HYDROLASE"/>
    <property type="match status" value="1"/>
</dbReference>
<evidence type="ECO:0000256" key="1">
    <source>
        <dbReference type="ARBA" id="ARBA00009085"/>
    </source>
</evidence>
<dbReference type="PROSITE" id="PS50030">
    <property type="entry name" value="UBA"/>
    <property type="match status" value="1"/>
</dbReference>
<dbReference type="WBParaSite" id="jg7978">
    <property type="protein sequence ID" value="jg7978"/>
    <property type="gene ID" value="jg7978"/>
</dbReference>
<comment type="similarity">
    <text evidence="1">Belongs to the peptidase C19 family.</text>
</comment>
<dbReference type="PROSITE" id="PS50235">
    <property type="entry name" value="USP_3"/>
    <property type="match status" value="1"/>
</dbReference>
<dbReference type="GO" id="GO:0016579">
    <property type="term" value="P:protein deubiquitination"/>
    <property type="evidence" value="ECO:0007669"/>
    <property type="project" value="InterPro"/>
</dbReference>
<dbReference type="InterPro" id="IPR001394">
    <property type="entry name" value="Peptidase_C19_UCH"/>
</dbReference>
<dbReference type="GO" id="GO:0005829">
    <property type="term" value="C:cytosol"/>
    <property type="evidence" value="ECO:0007669"/>
    <property type="project" value="TreeGrafter"/>
</dbReference>
<proteinExistence type="inferred from homology"/>
<dbReference type="Pfam" id="PF00443">
    <property type="entry name" value="UCH"/>
    <property type="match status" value="1"/>
</dbReference>
<sequence length="360" mass="40716">MLLVVPDFIQVYDSGADQIFASKDPVECHDDFNCQFAKIIHGLHSATEYSKADSNLNGIRPIQLRRVVGRGHYEFSTSKQQDVEQYIRHLFEIIDNNAPTGQNPVNAVRFVNVNRFEDIASTHVRYRKHDDYILPLTIPMAYARQSKDDPERKTISLKECISATFADEAMKMGSFPDYLLLQFKRFAYTATGEQEKLKVDVEEVDELDLTAYYSEGLQPGEQALPDDDQPKKTEVDENIVAQITAMDMVDLNAARRAVRITKNAGAEAAMNYLLDHFDDVPMEDEPAAQTTGPTNVQVRNGSGKYRLDGFISHIGSSPSSGHYVVHLKKNGTWYIYNDEKVAVSQNLPKSLGYVYLYKRV</sequence>
<dbReference type="InterPro" id="IPR050164">
    <property type="entry name" value="Peptidase_C19"/>
</dbReference>
<dbReference type="GO" id="GO:0005634">
    <property type="term" value="C:nucleus"/>
    <property type="evidence" value="ECO:0007669"/>
    <property type="project" value="TreeGrafter"/>
</dbReference>